<evidence type="ECO:0000313" key="4">
    <source>
        <dbReference type="Proteomes" id="UP000717585"/>
    </source>
</evidence>
<comment type="caution">
    <text evidence="3">The sequence shown here is derived from an EMBL/GenBank/DDBJ whole genome shotgun (WGS) entry which is preliminary data.</text>
</comment>
<dbReference type="Pfam" id="PF00293">
    <property type="entry name" value="NUDIX"/>
    <property type="match status" value="1"/>
</dbReference>
<feature type="domain" description="Nudix hydrolase" evidence="2">
    <location>
        <begin position="116"/>
        <end position="252"/>
    </location>
</feature>
<keyword evidence="4" id="KW-1185">Reference proteome</keyword>
<sequence length="288" mass="32058">MESKEVDTQPGTAPITWHTRLDGQIEGEPIQTSTQPAKRSPTPRDQRHPCRRQPPNTIVQQMEISEVYEALDRMYEGVLASDPGNTADAINAFEHRVAAEAALAATASLSFEQAVLRYHAASTFIVAQDSLGRVLILDHNVSRGDRTLGVPGGKVGDTAATCTETQWEAACREFREESEFEATLSPWAVDFFVNREHSRKIVVVYFCRAVVSGDAWSGGNREIYDRIWFDPAELFDRLAVESDQPLYPYCRRAFTTLIPILFRHRDGMMANVTLSDASTRGSGLGPRP</sequence>
<dbReference type="InterPro" id="IPR015797">
    <property type="entry name" value="NUDIX_hydrolase-like_dom_sf"/>
</dbReference>
<dbReference type="SUPFAM" id="SSF55811">
    <property type="entry name" value="Nudix"/>
    <property type="match status" value="1"/>
</dbReference>
<feature type="region of interest" description="Disordered" evidence="1">
    <location>
        <begin position="1"/>
        <end position="56"/>
    </location>
</feature>
<evidence type="ECO:0000256" key="1">
    <source>
        <dbReference type="SAM" id="MobiDB-lite"/>
    </source>
</evidence>
<dbReference type="Proteomes" id="UP000717585">
    <property type="component" value="Unassembled WGS sequence"/>
</dbReference>
<dbReference type="PROSITE" id="PS51462">
    <property type="entry name" value="NUDIX"/>
    <property type="match status" value="1"/>
</dbReference>
<accession>A0A8J6AS84</accession>
<gene>
    <name evidence="3" type="ORF">J8273_8220</name>
</gene>
<dbReference type="Gene3D" id="3.90.79.10">
    <property type="entry name" value="Nucleoside Triphosphate Pyrophosphohydrolase"/>
    <property type="match status" value="1"/>
</dbReference>
<dbReference type="InterPro" id="IPR000086">
    <property type="entry name" value="NUDIX_hydrolase_dom"/>
</dbReference>
<evidence type="ECO:0000313" key="3">
    <source>
        <dbReference type="EMBL" id="KAG9390180.1"/>
    </source>
</evidence>
<proteinExistence type="predicted"/>
<evidence type="ECO:0000259" key="2">
    <source>
        <dbReference type="PROSITE" id="PS51462"/>
    </source>
</evidence>
<name>A0A8J6AS84_9EUKA</name>
<dbReference type="AlphaFoldDB" id="A0A8J6AS84"/>
<protein>
    <submittedName>
        <fullName evidence="3">NUDIX domain</fullName>
    </submittedName>
</protein>
<dbReference type="EMBL" id="JAHDYR010000066">
    <property type="protein sequence ID" value="KAG9390180.1"/>
    <property type="molecule type" value="Genomic_DNA"/>
</dbReference>
<organism evidence="3 4">
    <name type="scientific">Carpediemonas membranifera</name>
    <dbReference type="NCBI Taxonomy" id="201153"/>
    <lineage>
        <taxon>Eukaryota</taxon>
        <taxon>Metamonada</taxon>
        <taxon>Carpediemonas-like organisms</taxon>
        <taxon>Carpediemonas</taxon>
    </lineage>
</organism>
<reference evidence="3" key="1">
    <citation type="submission" date="2021-05" db="EMBL/GenBank/DDBJ databases">
        <title>A free-living protist that lacks canonical eukaryotic 1 DNA replication and segregation systems.</title>
        <authorList>
            <person name="Salas-Leiva D.E."/>
            <person name="Tromer E.C."/>
            <person name="Curtis B.A."/>
            <person name="Jerlstrom-Hultqvist J."/>
            <person name="Kolisko M."/>
            <person name="Yi Z."/>
            <person name="Salas-Leiva J.S."/>
            <person name="Gallot-Lavallee L."/>
            <person name="Kops G.J.P.L."/>
            <person name="Archibald J.M."/>
            <person name="Simpson A.G.B."/>
            <person name="Roger A.J."/>
        </authorList>
    </citation>
    <scope>NUCLEOTIDE SEQUENCE</scope>
    <source>
        <strain evidence="3">BICM</strain>
    </source>
</reference>